<comment type="caution">
    <text evidence="1">The sequence shown here is derived from an EMBL/GenBank/DDBJ whole genome shotgun (WGS) entry which is preliminary data.</text>
</comment>
<accession>A0A9J6AVL0</accession>
<dbReference type="EMBL" id="JACXVP010000001">
    <property type="protein sequence ID" value="KAG5628566.1"/>
    <property type="molecule type" value="Genomic_DNA"/>
</dbReference>
<gene>
    <name evidence="1" type="ORF">H5410_000283</name>
</gene>
<reference evidence="1 2" key="1">
    <citation type="submission" date="2020-09" db="EMBL/GenBank/DDBJ databases">
        <title>De no assembly of potato wild relative species, Solanum commersonii.</title>
        <authorList>
            <person name="Cho K."/>
        </authorList>
    </citation>
    <scope>NUCLEOTIDE SEQUENCE [LARGE SCALE GENOMIC DNA]</scope>
    <source>
        <strain evidence="1">LZ3.2</strain>
        <tissue evidence="1">Leaf</tissue>
    </source>
</reference>
<organism evidence="1 2">
    <name type="scientific">Solanum commersonii</name>
    <name type="common">Commerson's wild potato</name>
    <name type="synonym">Commerson's nightshade</name>
    <dbReference type="NCBI Taxonomy" id="4109"/>
    <lineage>
        <taxon>Eukaryota</taxon>
        <taxon>Viridiplantae</taxon>
        <taxon>Streptophyta</taxon>
        <taxon>Embryophyta</taxon>
        <taxon>Tracheophyta</taxon>
        <taxon>Spermatophyta</taxon>
        <taxon>Magnoliopsida</taxon>
        <taxon>eudicotyledons</taxon>
        <taxon>Gunneridae</taxon>
        <taxon>Pentapetalae</taxon>
        <taxon>asterids</taxon>
        <taxon>lamiids</taxon>
        <taxon>Solanales</taxon>
        <taxon>Solanaceae</taxon>
        <taxon>Solanoideae</taxon>
        <taxon>Solaneae</taxon>
        <taxon>Solanum</taxon>
    </lineage>
</organism>
<evidence type="ECO:0000313" key="2">
    <source>
        <dbReference type="Proteomes" id="UP000824120"/>
    </source>
</evidence>
<sequence>MINQGILSWKGGKLFQAITHVTVCMEAVELLNKKRNSEEWWKRCSQSQVDCSGDQAQSLVLSSRHNELHSMSNNMCSCSIKEFLDMIESLGECETAVLVFLESRTEETRCYIPQSLVVERRISRMAYIDQFK</sequence>
<evidence type="ECO:0000313" key="1">
    <source>
        <dbReference type="EMBL" id="KAG5628566.1"/>
    </source>
</evidence>
<dbReference type="Proteomes" id="UP000824120">
    <property type="component" value="Chromosome 1"/>
</dbReference>
<dbReference type="AlphaFoldDB" id="A0A9J6AVL0"/>
<name>A0A9J6AVL0_SOLCO</name>
<keyword evidence="2" id="KW-1185">Reference proteome</keyword>
<proteinExistence type="predicted"/>
<protein>
    <submittedName>
        <fullName evidence="1">Uncharacterized protein</fullName>
    </submittedName>
</protein>